<dbReference type="Pfam" id="PF07030">
    <property type="entry name" value="Phage_Mu_Gp36"/>
    <property type="match status" value="1"/>
</dbReference>
<dbReference type="KEGG" id="ptes:JQU52_10125"/>
<reference evidence="2" key="1">
    <citation type="submission" date="2021-02" db="EMBL/GenBank/DDBJ databases">
        <title>Neisseriaceae sp. 26B isolated from the cloaca of a Common Toad-headed Turtle (Mesoclemmys nasuta).</title>
        <authorList>
            <person name="Spergser J."/>
            <person name="Busse H.-J."/>
        </authorList>
    </citation>
    <scope>NUCLEOTIDE SEQUENCE</scope>
    <source>
        <strain evidence="2">26B</strain>
    </source>
</reference>
<feature type="region of interest" description="Disordered" evidence="1">
    <location>
        <begin position="122"/>
        <end position="143"/>
    </location>
</feature>
<dbReference type="RefSeq" id="WP_230338368.1">
    <property type="nucleotide sequence ID" value="NZ_CP069798.1"/>
</dbReference>
<dbReference type="Proteomes" id="UP000653156">
    <property type="component" value="Chromosome"/>
</dbReference>
<sequence>MYITREDVAAAVSRAELVQLSNDEGYGEPDWQIVDRAIAYACELADGYLMGRYALPLETAPSILRHLCTDIARHWLHQRRINAADFPKPLEAAYGNAVKLLEQIRDGKIHLGIRAAAAATEKPQPEGGAYHVRGKAKQDWSGY</sequence>
<evidence type="ECO:0000313" key="3">
    <source>
        <dbReference type="Proteomes" id="UP000653156"/>
    </source>
</evidence>
<accession>A0A892ZDG2</accession>
<dbReference type="AlphaFoldDB" id="A0A892ZDG2"/>
<keyword evidence="3" id="KW-1185">Reference proteome</keyword>
<evidence type="ECO:0000313" key="2">
    <source>
        <dbReference type="EMBL" id="QRQ81081.1"/>
    </source>
</evidence>
<name>A0A892ZDG2_9NEIS</name>
<gene>
    <name evidence="2" type="ORF">JQU52_10125</name>
</gene>
<proteinExistence type="predicted"/>
<dbReference type="InterPro" id="IPR009752">
    <property type="entry name" value="Phage_Mu_GpJ"/>
</dbReference>
<protein>
    <submittedName>
        <fullName evidence="2">DUF1320 domain-containing protein</fullName>
    </submittedName>
</protein>
<organism evidence="2 3">
    <name type="scientific">Paralysiella testudinis</name>
    <dbReference type="NCBI Taxonomy" id="2809020"/>
    <lineage>
        <taxon>Bacteria</taxon>
        <taxon>Pseudomonadati</taxon>
        <taxon>Pseudomonadota</taxon>
        <taxon>Betaproteobacteria</taxon>
        <taxon>Neisseriales</taxon>
        <taxon>Neisseriaceae</taxon>
        <taxon>Paralysiella</taxon>
    </lineage>
</organism>
<dbReference type="EMBL" id="CP069798">
    <property type="protein sequence ID" value="QRQ81081.1"/>
    <property type="molecule type" value="Genomic_DNA"/>
</dbReference>
<evidence type="ECO:0000256" key="1">
    <source>
        <dbReference type="SAM" id="MobiDB-lite"/>
    </source>
</evidence>